<keyword evidence="2" id="KW-0408">Iron</keyword>
<evidence type="ECO:0000256" key="2">
    <source>
        <dbReference type="ARBA" id="ARBA00023004"/>
    </source>
</evidence>
<feature type="domain" description="4Fe-4S ferredoxin-type" evidence="4">
    <location>
        <begin position="31"/>
        <end position="56"/>
    </location>
</feature>
<proteinExistence type="predicted"/>
<dbReference type="Gene3D" id="3.30.70.20">
    <property type="match status" value="2"/>
</dbReference>
<evidence type="ECO:0000259" key="4">
    <source>
        <dbReference type="PROSITE" id="PS51379"/>
    </source>
</evidence>
<organism evidence="5 6">
    <name type="scientific">Fusibacter ferrireducens</name>
    <dbReference type="NCBI Taxonomy" id="2785058"/>
    <lineage>
        <taxon>Bacteria</taxon>
        <taxon>Bacillati</taxon>
        <taxon>Bacillota</taxon>
        <taxon>Clostridia</taxon>
        <taxon>Eubacteriales</taxon>
        <taxon>Eubacteriales Family XII. Incertae Sedis</taxon>
        <taxon>Fusibacter</taxon>
    </lineage>
</organism>
<keyword evidence="6" id="KW-1185">Reference proteome</keyword>
<dbReference type="Proteomes" id="UP000614200">
    <property type="component" value="Unassembled WGS sequence"/>
</dbReference>
<dbReference type="InterPro" id="IPR017896">
    <property type="entry name" value="4Fe4S_Fe-S-bd"/>
</dbReference>
<sequence length="56" mass="6083">MCINLKEEKCINCGVCTGLCDYNALKLNEEWILKVSEALCVNCKACVAGCPTRALS</sequence>
<accession>A0ABR9ZVY3</accession>
<evidence type="ECO:0000256" key="1">
    <source>
        <dbReference type="ARBA" id="ARBA00022723"/>
    </source>
</evidence>
<protein>
    <submittedName>
        <fullName evidence="5">4Fe-4S binding protein</fullName>
    </submittedName>
</protein>
<comment type="caution">
    <text evidence="5">The sequence shown here is derived from an EMBL/GenBank/DDBJ whole genome shotgun (WGS) entry which is preliminary data.</text>
</comment>
<evidence type="ECO:0000256" key="3">
    <source>
        <dbReference type="ARBA" id="ARBA00023014"/>
    </source>
</evidence>
<reference evidence="5 6" key="1">
    <citation type="submission" date="2020-11" db="EMBL/GenBank/DDBJ databases">
        <title>Fusibacter basophilias sp. nov.</title>
        <authorList>
            <person name="Qiu D."/>
        </authorList>
    </citation>
    <scope>NUCLEOTIDE SEQUENCE [LARGE SCALE GENOMIC DNA]</scope>
    <source>
        <strain evidence="5 6">Q10-2</strain>
    </source>
</reference>
<gene>
    <name evidence="5" type="ORF">ISU02_11655</name>
</gene>
<evidence type="ECO:0000313" key="5">
    <source>
        <dbReference type="EMBL" id="MBF4693784.1"/>
    </source>
</evidence>
<dbReference type="InterPro" id="IPR017900">
    <property type="entry name" value="4Fe4S_Fe_S_CS"/>
</dbReference>
<keyword evidence="3" id="KW-0411">Iron-sulfur</keyword>
<dbReference type="PROSITE" id="PS00198">
    <property type="entry name" value="4FE4S_FER_1"/>
    <property type="match status" value="1"/>
</dbReference>
<dbReference type="Pfam" id="PF14697">
    <property type="entry name" value="Fer4_21"/>
    <property type="match status" value="1"/>
</dbReference>
<name>A0ABR9ZVY3_9FIRM</name>
<dbReference type="SUPFAM" id="SSF54862">
    <property type="entry name" value="4Fe-4S ferredoxins"/>
    <property type="match status" value="1"/>
</dbReference>
<evidence type="ECO:0000313" key="6">
    <source>
        <dbReference type="Proteomes" id="UP000614200"/>
    </source>
</evidence>
<dbReference type="RefSeq" id="WP_194702018.1">
    <property type="nucleotide sequence ID" value="NZ_JADKNH010000006.1"/>
</dbReference>
<feature type="domain" description="4Fe-4S ferredoxin-type" evidence="4">
    <location>
        <begin position="1"/>
        <end position="30"/>
    </location>
</feature>
<dbReference type="EMBL" id="JADKNH010000006">
    <property type="protein sequence ID" value="MBF4693784.1"/>
    <property type="molecule type" value="Genomic_DNA"/>
</dbReference>
<dbReference type="PROSITE" id="PS51379">
    <property type="entry name" value="4FE4S_FER_2"/>
    <property type="match status" value="2"/>
</dbReference>
<keyword evidence="1" id="KW-0479">Metal-binding</keyword>